<dbReference type="AlphaFoldDB" id="A0AAJ0ICC1"/>
<accession>A0AAJ0ICC1</accession>
<evidence type="ECO:0000313" key="1">
    <source>
        <dbReference type="EMBL" id="KAK3497162.1"/>
    </source>
</evidence>
<comment type="caution">
    <text evidence="1">The sequence shown here is derived from an EMBL/GenBank/DDBJ whole genome shotgun (WGS) entry which is preliminary data.</text>
</comment>
<organism evidence="1 2">
    <name type="scientific">Neurospora hispaniola</name>
    <dbReference type="NCBI Taxonomy" id="588809"/>
    <lineage>
        <taxon>Eukaryota</taxon>
        <taxon>Fungi</taxon>
        <taxon>Dikarya</taxon>
        <taxon>Ascomycota</taxon>
        <taxon>Pezizomycotina</taxon>
        <taxon>Sordariomycetes</taxon>
        <taxon>Sordariomycetidae</taxon>
        <taxon>Sordariales</taxon>
        <taxon>Sordariaceae</taxon>
        <taxon>Neurospora</taxon>
    </lineage>
</organism>
<dbReference type="GeneID" id="87875701"/>
<evidence type="ECO:0000313" key="2">
    <source>
        <dbReference type="Proteomes" id="UP001285908"/>
    </source>
</evidence>
<proteinExistence type="predicted"/>
<reference evidence="1 2" key="1">
    <citation type="journal article" date="2023" name="Mol. Phylogenet. Evol.">
        <title>Genome-scale phylogeny and comparative genomics of the fungal order Sordariales.</title>
        <authorList>
            <person name="Hensen N."/>
            <person name="Bonometti L."/>
            <person name="Westerberg I."/>
            <person name="Brannstrom I.O."/>
            <person name="Guillou S."/>
            <person name="Cros-Aarteil S."/>
            <person name="Calhoun S."/>
            <person name="Haridas S."/>
            <person name="Kuo A."/>
            <person name="Mondo S."/>
            <person name="Pangilinan J."/>
            <person name="Riley R."/>
            <person name="LaButti K."/>
            <person name="Andreopoulos B."/>
            <person name="Lipzen A."/>
            <person name="Chen C."/>
            <person name="Yan M."/>
            <person name="Daum C."/>
            <person name="Ng V."/>
            <person name="Clum A."/>
            <person name="Steindorff A."/>
            <person name="Ohm R.A."/>
            <person name="Martin F."/>
            <person name="Silar P."/>
            <person name="Natvig D.O."/>
            <person name="Lalanne C."/>
            <person name="Gautier V."/>
            <person name="Ament-Velasquez S.L."/>
            <person name="Kruys A."/>
            <person name="Hutchinson M.I."/>
            <person name="Powell A.J."/>
            <person name="Barry K."/>
            <person name="Miller A.N."/>
            <person name="Grigoriev I.V."/>
            <person name="Debuchy R."/>
            <person name="Gladieux P."/>
            <person name="Hiltunen Thoren M."/>
            <person name="Johannesson H."/>
        </authorList>
    </citation>
    <scope>NUCLEOTIDE SEQUENCE [LARGE SCALE GENOMIC DNA]</scope>
    <source>
        <strain evidence="1 2">FGSC 10403</strain>
    </source>
</reference>
<protein>
    <submittedName>
        <fullName evidence="1">Uncharacterized protein</fullName>
    </submittedName>
</protein>
<keyword evidence="2" id="KW-1185">Reference proteome</keyword>
<dbReference type="RefSeq" id="XP_062695426.1">
    <property type="nucleotide sequence ID" value="XM_062838079.1"/>
</dbReference>
<name>A0AAJ0ICC1_9PEZI</name>
<sequence>MAETGGGGCRALVTSLGSLSFGYLWSSLASVRLSLETGCVQVGPVAPSTGGFGRALGANLVDSTGQRGRQGQTAPMALTSSLVRLVVQVQLPRWGTGALRIAKDRGLAHLLASPWPAKRLWCPPVSAFIQTLPKIVPCSQFCHVFAVVSRELCTIVH</sequence>
<gene>
    <name evidence="1" type="ORF">B0T23DRAFT_393447</name>
</gene>
<dbReference type="EMBL" id="JAULSX010000002">
    <property type="protein sequence ID" value="KAK3497162.1"/>
    <property type="molecule type" value="Genomic_DNA"/>
</dbReference>
<dbReference type="Proteomes" id="UP001285908">
    <property type="component" value="Unassembled WGS sequence"/>
</dbReference>